<dbReference type="Gramene" id="KFK22372">
    <property type="protein sequence ID" value="KFK22372"/>
    <property type="gene ID" value="AALP_AAs58717U000300"/>
</dbReference>
<organism evidence="1 2">
    <name type="scientific">Arabis alpina</name>
    <name type="common">Alpine rock-cress</name>
    <dbReference type="NCBI Taxonomy" id="50452"/>
    <lineage>
        <taxon>Eukaryota</taxon>
        <taxon>Viridiplantae</taxon>
        <taxon>Streptophyta</taxon>
        <taxon>Embryophyta</taxon>
        <taxon>Tracheophyta</taxon>
        <taxon>Spermatophyta</taxon>
        <taxon>Magnoliopsida</taxon>
        <taxon>eudicotyledons</taxon>
        <taxon>Gunneridae</taxon>
        <taxon>Pentapetalae</taxon>
        <taxon>rosids</taxon>
        <taxon>malvids</taxon>
        <taxon>Brassicales</taxon>
        <taxon>Brassicaceae</taxon>
        <taxon>Arabideae</taxon>
        <taxon>Arabis</taxon>
    </lineage>
</organism>
<name>A0A087FXM0_ARAAL</name>
<dbReference type="EMBL" id="KL989812">
    <property type="protein sequence ID" value="KFK22372.1"/>
    <property type="molecule type" value="Genomic_DNA"/>
</dbReference>
<evidence type="ECO:0000313" key="2">
    <source>
        <dbReference type="Proteomes" id="UP000029120"/>
    </source>
</evidence>
<dbReference type="AlphaFoldDB" id="A0A087FXM0"/>
<reference evidence="2" key="1">
    <citation type="journal article" date="2015" name="Nat. Plants">
        <title>Genome expansion of Arabis alpina linked with retrotransposition and reduced symmetric DNA methylation.</title>
        <authorList>
            <person name="Willing E.M."/>
            <person name="Rawat V."/>
            <person name="Mandakova T."/>
            <person name="Maumus F."/>
            <person name="James G.V."/>
            <person name="Nordstroem K.J."/>
            <person name="Becker C."/>
            <person name="Warthmann N."/>
            <person name="Chica C."/>
            <person name="Szarzynska B."/>
            <person name="Zytnicki M."/>
            <person name="Albani M.C."/>
            <person name="Kiefer C."/>
            <person name="Bergonzi S."/>
            <person name="Castaings L."/>
            <person name="Mateos J.L."/>
            <person name="Berns M.C."/>
            <person name="Bujdoso N."/>
            <person name="Piofczyk T."/>
            <person name="de Lorenzo L."/>
            <person name="Barrero-Sicilia C."/>
            <person name="Mateos I."/>
            <person name="Piednoel M."/>
            <person name="Hagmann J."/>
            <person name="Chen-Min-Tao R."/>
            <person name="Iglesias-Fernandez R."/>
            <person name="Schuster S.C."/>
            <person name="Alonso-Blanco C."/>
            <person name="Roudier F."/>
            <person name="Carbonero P."/>
            <person name="Paz-Ares J."/>
            <person name="Davis S.J."/>
            <person name="Pecinka A."/>
            <person name="Quesneville H."/>
            <person name="Colot V."/>
            <person name="Lysak M.A."/>
            <person name="Weigel D."/>
            <person name="Coupland G."/>
            <person name="Schneeberger K."/>
        </authorList>
    </citation>
    <scope>NUCLEOTIDE SEQUENCE [LARGE SCALE GENOMIC DNA]</scope>
    <source>
        <strain evidence="2">cv. Pajares</strain>
    </source>
</reference>
<accession>A0A087FXM0</accession>
<dbReference type="Proteomes" id="UP000029120">
    <property type="component" value="Unassembled WGS sequence"/>
</dbReference>
<evidence type="ECO:0000313" key="1">
    <source>
        <dbReference type="EMBL" id="KFK22372.1"/>
    </source>
</evidence>
<keyword evidence="2" id="KW-1185">Reference proteome</keyword>
<gene>
    <name evidence="1" type="ORF">AALP_AAs58717U000300</name>
</gene>
<protein>
    <submittedName>
        <fullName evidence="1">Uncharacterized protein</fullName>
    </submittedName>
</protein>
<proteinExistence type="predicted"/>
<sequence>MKKSAMNRIFGAVNIALQKLCTILCLLKDLLSVLPPKKCY</sequence>